<organism evidence="4 5">
    <name type="scientific">Angomonas deanei</name>
    <dbReference type="NCBI Taxonomy" id="59799"/>
    <lineage>
        <taxon>Eukaryota</taxon>
        <taxon>Discoba</taxon>
        <taxon>Euglenozoa</taxon>
        <taxon>Kinetoplastea</taxon>
        <taxon>Metakinetoplastina</taxon>
        <taxon>Trypanosomatida</taxon>
        <taxon>Trypanosomatidae</taxon>
        <taxon>Strigomonadinae</taxon>
        <taxon>Angomonas</taxon>
    </lineage>
</organism>
<evidence type="ECO:0000313" key="4">
    <source>
        <dbReference type="EMBL" id="CAD2217103.1"/>
    </source>
</evidence>
<keyword evidence="5" id="KW-1185">Reference proteome</keyword>
<dbReference type="OrthoDB" id="26679at2759"/>
<dbReference type="PANTHER" id="PTHR12737">
    <property type="entry name" value="DIMETHYLARGININE DIMETHYLAMINOHYDROLASE"/>
    <property type="match status" value="1"/>
</dbReference>
<keyword evidence="4" id="KW-0808">Transferase</keyword>
<reference evidence="4 5" key="1">
    <citation type="submission" date="2020-08" db="EMBL/GenBank/DDBJ databases">
        <authorList>
            <person name="Newling K."/>
            <person name="Davey J."/>
            <person name="Forrester S."/>
        </authorList>
    </citation>
    <scope>NUCLEOTIDE SEQUENCE [LARGE SCALE GENOMIC DNA]</scope>
    <source>
        <strain evidence="5">Crithidia deanei Carvalho (ATCC PRA-265)</strain>
    </source>
</reference>
<dbReference type="GO" id="GO:0016597">
    <property type="term" value="F:amino acid binding"/>
    <property type="evidence" value="ECO:0007669"/>
    <property type="project" value="TreeGrafter"/>
</dbReference>
<dbReference type="Proteomes" id="UP000515908">
    <property type="component" value="Chromosome 08"/>
</dbReference>
<evidence type="ECO:0000256" key="3">
    <source>
        <dbReference type="PIRSR" id="PIRSR633199-1"/>
    </source>
</evidence>
<dbReference type="Pfam" id="PF19420">
    <property type="entry name" value="DDAH_eukar"/>
    <property type="match status" value="1"/>
</dbReference>
<comment type="similarity">
    <text evidence="1">Belongs to the DDAH family.</text>
</comment>
<name>A0A7G2CEJ4_9TRYP</name>
<dbReference type="SUPFAM" id="SSF55909">
    <property type="entry name" value="Pentein"/>
    <property type="match status" value="1"/>
</dbReference>
<dbReference type="GO" id="GO:0045429">
    <property type="term" value="P:positive regulation of nitric oxide biosynthetic process"/>
    <property type="evidence" value="ECO:0007669"/>
    <property type="project" value="TreeGrafter"/>
</dbReference>
<feature type="active site" description="Proton donor" evidence="3">
    <location>
        <position position="174"/>
    </location>
</feature>
<dbReference type="GO" id="GO:0016740">
    <property type="term" value="F:transferase activity"/>
    <property type="evidence" value="ECO:0007669"/>
    <property type="project" value="UniProtKB-KW"/>
</dbReference>
<proteinExistence type="inferred from homology"/>
<sequence>MPRTVVIVNRETSPAIDKQTCELTCIERQPISFERVKKQHDAYCAAIDAIKAEGYNIERINLPPLNDLPDSMFVEDVAMIYNDVAVLTRPGAPSRRPEVDPIVDTVKAIRPKNYRIEQPGIVDGGDVLYVRDSKYVFVGKSSRTNDDAFEQMKKFLSENAGLECVQCPTTGCLHLKCAVTFLNEKTILINPKWVNASFFSERGFDLVEIDPSPEEAESANVLNFVAEKKDDPSQKLSVIFTSATYPKTAAIVKKFVEKENAEGRPTRQVMIEADEIAKAEGALTCCSLISYRND</sequence>
<dbReference type="GO" id="GO:0006525">
    <property type="term" value="P:arginine metabolic process"/>
    <property type="evidence" value="ECO:0007669"/>
    <property type="project" value="TreeGrafter"/>
</dbReference>
<dbReference type="PANTHER" id="PTHR12737:SF9">
    <property type="entry name" value="DIMETHYLARGININASE"/>
    <property type="match status" value="1"/>
</dbReference>
<dbReference type="Gene3D" id="3.75.10.10">
    <property type="entry name" value="L-arginine/glycine Amidinotransferase, Chain A"/>
    <property type="match status" value="1"/>
</dbReference>
<protein>
    <submittedName>
        <fullName evidence="4">Amidinotransferase, putative</fullName>
    </submittedName>
</protein>
<dbReference type="EMBL" id="LR877152">
    <property type="protein sequence ID" value="CAD2217103.1"/>
    <property type="molecule type" value="Genomic_DNA"/>
</dbReference>
<evidence type="ECO:0000256" key="1">
    <source>
        <dbReference type="ARBA" id="ARBA00008532"/>
    </source>
</evidence>
<feature type="active site" description="Nucleophile" evidence="3">
    <location>
        <position position="285"/>
    </location>
</feature>
<dbReference type="AlphaFoldDB" id="A0A7G2CEJ4"/>
<gene>
    <name evidence="4" type="ORF">ADEAN_000458100</name>
</gene>
<dbReference type="VEuPathDB" id="TriTrypDB:ADEAN_000458100"/>
<accession>A0A7G2CEJ4</accession>
<dbReference type="InterPro" id="IPR033199">
    <property type="entry name" value="DDAH-like"/>
</dbReference>
<dbReference type="GO" id="GO:0016403">
    <property type="term" value="F:dimethylargininase activity"/>
    <property type="evidence" value="ECO:0007669"/>
    <property type="project" value="TreeGrafter"/>
</dbReference>
<dbReference type="GO" id="GO:0000052">
    <property type="term" value="P:citrulline metabolic process"/>
    <property type="evidence" value="ECO:0007669"/>
    <property type="project" value="TreeGrafter"/>
</dbReference>
<keyword evidence="2" id="KW-0378">Hydrolase</keyword>
<evidence type="ECO:0000313" key="5">
    <source>
        <dbReference type="Proteomes" id="UP000515908"/>
    </source>
</evidence>
<evidence type="ECO:0000256" key="2">
    <source>
        <dbReference type="ARBA" id="ARBA00022801"/>
    </source>
</evidence>